<evidence type="ECO:0000313" key="3">
    <source>
        <dbReference type="EMBL" id="SNB61459.1"/>
    </source>
</evidence>
<proteinExistence type="predicted"/>
<protein>
    <submittedName>
        <fullName evidence="3">Helix-hairpin-helix motif-containing protein</fullName>
    </submittedName>
</protein>
<dbReference type="Gene3D" id="1.10.340.30">
    <property type="entry name" value="Hypothetical protein, domain 2"/>
    <property type="match status" value="1"/>
</dbReference>
<evidence type="ECO:0000256" key="2">
    <source>
        <dbReference type="ARBA" id="ARBA00023204"/>
    </source>
</evidence>
<dbReference type="Proteomes" id="UP000197065">
    <property type="component" value="Unassembled WGS sequence"/>
</dbReference>
<dbReference type="GO" id="GO:0140097">
    <property type="term" value="F:catalytic activity, acting on DNA"/>
    <property type="evidence" value="ECO:0007669"/>
    <property type="project" value="UniProtKB-ARBA"/>
</dbReference>
<evidence type="ECO:0000256" key="1">
    <source>
        <dbReference type="ARBA" id="ARBA00022763"/>
    </source>
</evidence>
<keyword evidence="4" id="KW-1185">Reference proteome</keyword>
<accession>A0A212QQ08</accession>
<dbReference type="AlphaFoldDB" id="A0A212QQ08"/>
<gene>
    <name evidence="3" type="ORF">SAMN07250955_102251</name>
</gene>
<dbReference type="GO" id="GO:0016787">
    <property type="term" value="F:hydrolase activity"/>
    <property type="evidence" value="ECO:0007669"/>
    <property type="project" value="UniProtKB-ARBA"/>
</dbReference>
<keyword evidence="2" id="KW-0234">DNA repair</keyword>
<evidence type="ECO:0000313" key="4">
    <source>
        <dbReference type="Proteomes" id="UP000197065"/>
    </source>
</evidence>
<organism evidence="3 4">
    <name type="scientific">Arboricoccus pini</name>
    <dbReference type="NCBI Taxonomy" id="1963835"/>
    <lineage>
        <taxon>Bacteria</taxon>
        <taxon>Pseudomonadati</taxon>
        <taxon>Pseudomonadota</taxon>
        <taxon>Alphaproteobacteria</taxon>
        <taxon>Geminicoccales</taxon>
        <taxon>Geminicoccaceae</taxon>
        <taxon>Arboricoccus</taxon>
    </lineage>
</organism>
<dbReference type="GO" id="GO:0006281">
    <property type="term" value="P:DNA repair"/>
    <property type="evidence" value="ECO:0007669"/>
    <property type="project" value="UniProtKB-KW"/>
</dbReference>
<reference evidence="3 4" key="1">
    <citation type="submission" date="2017-06" db="EMBL/GenBank/DDBJ databases">
        <authorList>
            <person name="Kim H.J."/>
            <person name="Triplett B.A."/>
        </authorList>
    </citation>
    <scope>NUCLEOTIDE SEQUENCE [LARGE SCALE GENOMIC DNA]</scope>
    <source>
        <strain evidence="3 4">B29T1</strain>
    </source>
</reference>
<dbReference type="GO" id="GO:0003677">
    <property type="term" value="F:DNA binding"/>
    <property type="evidence" value="ECO:0007669"/>
    <property type="project" value="InterPro"/>
</dbReference>
<dbReference type="InterPro" id="IPR000445">
    <property type="entry name" value="HhH_motif"/>
</dbReference>
<dbReference type="InterPro" id="IPR011257">
    <property type="entry name" value="DNA_glycosylase"/>
</dbReference>
<sequence>MLKTLEERFDGRLPRTRAQLISLPGIGRKCADIMLRFVWRSRSCRSTRMSFAWLAGSVS</sequence>
<dbReference type="SUPFAM" id="SSF48150">
    <property type="entry name" value="DNA-glycosylase"/>
    <property type="match status" value="1"/>
</dbReference>
<name>A0A212QQ08_9PROT</name>
<dbReference type="EMBL" id="FYEH01000002">
    <property type="protein sequence ID" value="SNB61459.1"/>
    <property type="molecule type" value="Genomic_DNA"/>
</dbReference>
<keyword evidence="1" id="KW-0227">DNA damage</keyword>
<dbReference type="Pfam" id="PF00633">
    <property type="entry name" value="HHH"/>
    <property type="match status" value="1"/>
</dbReference>